<proteinExistence type="predicted"/>
<reference evidence="2 3" key="1">
    <citation type="submission" date="2016-10" db="EMBL/GenBank/DDBJ databases">
        <title>Paenibacillus species isolates.</title>
        <authorList>
            <person name="Beno S.M."/>
        </authorList>
    </citation>
    <scope>NUCLEOTIDE SEQUENCE [LARGE SCALE GENOMIC DNA]</scope>
    <source>
        <strain evidence="2 3">FSL R5-0923</strain>
    </source>
</reference>
<feature type="domain" description="Helix-turn-helix" evidence="1">
    <location>
        <begin position="12"/>
        <end position="66"/>
    </location>
</feature>
<evidence type="ECO:0000259" key="1">
    <source>
        <dbReference type="Pfam" id="PF12728"/>
    </source>
</evidence>
<gene>
    <name evidence="2" type="ORF">BSK51_04360</name>
</gene>
<comment type="caution">
    <text evidence="2">The sequence shown here is derived from an EMBL/GenBank/DDBJ whole genome shotgun (WGS) entry which is preliminary data.</text>
</comment>
<accession>A0ABX3HXH3</accession>
<dbReference type="RefSeq" id="WP_076298334.1">
    <property type="nucleotide sequence ID" value="NZ_MPTD01000002.1"/>
</dbReference>
<dbReference type="EMBL" id="MPTD01000002">
    <property type="protein sequence ID" value="OMD55292.1"/>
    <property type="molecule type" value="Genomic_DNA"/>
</dbReference>
<organism evidence="2 3">
    <name type="scientific">Paenibacillus odorifer</name>
    <dbReference type="NCBI Taxonomy" id="189426"/>
    <lineage>
        <taxon>Bacteria</taxon>
        <taxon>Bacillati</taxon>
        <taxon>Bacillota</taxon>
        <taxon>Bacilli</taxon>
        <taxon>Bacillales</taxon>
        <taxon>Paenibacillaceae</taxon>
        <taxon>Paenibacillus</taxon>
    </lineage>
</organism>
<protein>
    <recommendedName>
        <fullName evidence="1">Helix-turn-helix domain-containing protein</fullName>
    </recommendedName>
</protein>
<dbReference type="Pfam" id="PF12728">
    <property type="entry name" value="HTH_17"/>
    <property type="match status" value="1"/>
</dbReference>
<dbReference type="Proteomes" id="UP000187313">
    <property type="component" value="Unassembled WGS sequence"/>
</dbReference>
<keyword evidence="3" id="KW-1185">Reference proteome</keyword>
<name>A0ABX3HXH3_9BACL</name>
<evidence type="ECO:0000313" key="2">
    <source>
        <dbReference type="EMBL" id="OMD55292.1"/>
    </source>
</evidence>
<evidence type="ECO:0000313" key="3">
    <source>
        <dbReference type="Proteomes" id="UP000187313"/>
    </source>
</evidence>
<sequence>MKSTNIEDLPQVLTAQHIADYLTLARNTVYELFKLPPDRGGIPNFKVGKSRRVVKTDFIGWIQSQRQQQDKVAQRRINYIETGVRSIS</sequence>
<dbReference type="InterPro" id="IPR041657">
    <property type="entry name" value="HTH_17"/>
</dbReference>